<feature type="transmembrane region" description="Helical" evidence="2">
    <location>
        <begin position="95"/>
        <end position="117"/>
    </location>
</feature>
<comment type="caution">
    <text evidence="3">The sequence shown here is derived from an EMBL/GenBank/DDBJ whole genome shotgun (WGS) entry which is preliminary data.</text>
</comment>
<accession>A0ABR1ASC9</accession>
<reference evidence="3 4" key="1">
    <citation type="submission" date="2023-09" db="EMBL/GenBank/DDBJ databases">
        <title>Genomes of two closely related lineages of the louse Polyplax serrata with different host specificities.</title>
        <authorList>
            <person name="Martinu J."/>
            <person name="Tarabai H."/>
            <person name="Stefka J."/>
            <person name="Hypsa V."/>
        </authorList>
    </citation>
    <scope>NUCLEOTIDE SEQUENCE [LARGE SCALE GENOMIC DNA]</scope>
    <source>
        <strain evidence="3">98ZLc_SE</strain>
    </source>
</reference>
<dbReference type="InterPro" id="IPR045325">
    <property type="entry name" value="TMEM70/TMEM186/TMEM223"/>
</dbReference>
<protein>
    <recommendedName>
        <fullName evidence="5">Transmembrane protein 70</fullName>
    </recommendedName>
</protein>
<gene>
    <name evidence="3" type="ORF">RUM44_009322</name>
</gene>
<evidence type="ECO:0008006" key="5">
    <source>
        <dbReference type="Google" id="ProtNLM"/>
    </source>
</evidence>
<evidence type="ECO:0000256" key="2">
    <source>
        <dbReference type="SAM" id="Phobius"/>
    </source>
</evidence>
<dbReference type="EMBL" id="JAWJWF010000045">
    <property type="protein sequence ID" value="KAK6626845.1"/>
    <property type="molecule type" value="Genomic_DNA"/>
</dbReference>
<evidence type="ECO:0000313" key="3">
    <source>
        <dbReference type="EMBL" id="KAK6626845.1"/>
    </source>
</evidence>
<keyword evidence="4" id="KW-1185">Reference proteome</keyword>
<keyword evidence="2" id="KW-0472">Membrane</keyword>
<dbReference type="PANTHER" id="PTHR13281:SF0">
    <property type="entry name" value="TRANSMEMBRANE PROTEIN 70, MITOCHONDRIAL"/>
    <property type="match status" value="1"/>
</dbReference>
<keyword evidence="2" id="KW-0812">Transmembrane</keyword>
<dbReference type="Proteomes" id="UP001359485">
    <property type="component" value="Unassembled WGS sequence"/>
</dbReference>
<evidence type="ECO:0000313" key="4">
    <source>
        <dbReference type="Proteomes" id="UP001359485"/>
    </source>
</evidence>
<name>A0ABR1ASC9_POLSC</name>
<dbReference type="PANTHER" id="PTHR13281">
    <property type="entry name" value="TRANSMEMBRANE PROTEIN 70, MITOCHONDRIAL"/>
    <property type="match status" value="1"/>
</dbReference>
<feature type="transmembrane region" description="Helical" evidence="2">
    <location>
        <begin position="123"/>
        <end position="145"/>
    </location>
</feature>
<dbReference type="InterPro" id="IPR009724">
    <property type="entry name" value="TMEM70"/>
</dbReference>
<proteinExistence type="inferred from homology"/>
<sequence length="250" mass="27903">MRNVFKLLRSDFVGLCGQKPVRETKWRTLTEFHPNVGGSPLLTVFNRNFAIFNVAKSSSSGNVYSTQYAGNASAESKNNVIYCGALTPQIKGVKIFTCISSLGGIVIQPILLQHLLAGENVPITIAMGTIAGFFTFVTPFLIHLLTKKYVTEIQYSTKTDTYTATTLSFFLQRKKVDFKLEDVSIPEKLPLFTTVTIKEKPVFIVSDSFLDISHYIKIMGYDKPMDLKLSVPIEKDTEPTLEKDRRSVGS</sequence>
<dbReference type="Pfam" id="PF06979">
    <property type="entry name" value="TMEM70"/>
    <property type="match status" value="1"/>
</dbReference>
<organism evidence="3 4">
    <name type="scientific">Polyplax serrata</name>
    <name type="common">Common mouse louse</name>
    <dbReference type="NCBI Taxonomy" id="468196"/>
    <lineage>
        <taxon>Eukaryota</taxon>
        <taxon>Metazoa</taxon>
        <taxon>Ecdysozoa</taxon>
        <taxon>Arthropoda</taxon>
        <taxon>Hexapoda</taxon>
        <taxon>Insecta</taxon>
        <taxon>Pterygota</taxon>
        <taxon>Neoptera</taxon>
        <taxon>Paraneoptera</taxon>
        <taxon>Psocodea</taxon>
        <taxon>Troctomorpha</taxon>
        <taxon>Phthiraptera</taxon>
        <taxon>Anoplura</taxon>
        <taxon>Polyplacidae</taxon>
        <taxon>Polyplax</taxon>
    </lineage>
</organism>
<evidence type="ECO:0000256" key="1">
    <source>
        <dbReference type="ARBA" id="ARBA00005280"/>
    </source>
</evidence>
<comment type="similarity">
    <text evidence="1">Belongs to the TMEM70 family.</text>
</comment>
<keyword evidence="2" id="KW-1133">Transmembrane helix</keyword>